<dbReference type="InterPro" id="IPR052022">
    <property type="entry name" value="26kDa_periplasmic_antigen"/>
</dbReference>
<reference evidence="2 3" key="1">
    <citation type="submission" date="2020-08" db="EMBL/GenBank/DDBJ databases">
        <title>Genomic Encyclopedia of Type Strains, Phase IV (KMG-IV): sequencing the most valuable type-strain genomes for metagenomic binning, comparative biology and taxonomic classification.</title>
        <authorList>
            <person name="Goeker M."/>
        </authorList>
    </citation>
    <scope>NUCLEOTIDE SEQUENCE [LARGE SCALE GENOMIC DNA]</scope>
    <source>
        <strain evidence="2 3">YC6723</strain>
    </source>
</reference>
<dbReference type="Gene3D" id="3.30.70.2970">
    <property type="entry name" value="Protein of unknown function (DUF541), domain 2"/>
    <property type="match status" value="1"/>
</dbReference>
<keyword evidence="3" id="KW-1185">Reference proteome</keyword>
<name>A0A840FHA5_9SPHN</name>
<feature type="signal peptide" evidence="1">
    <location>
        <begin position="1"/>
        <end position="20"/>
    </location>
</feature>
<evidence type="ECO:0000313" key="2">
    <source>
        <dbReference type="EMBL" id="MBB4152725.1"/>
    </source>
</evidence>
<gene>
    <name evidence="2" type="ORF">GGQ80_000601</name>
</gene>
<dbReference type="PANTHER" id="PTHR34387">
    <property type="entry name" value="SLR1258 PROTEIN"/>
    <property type="match status" value="1"/>
</dbReference>
<evidence type="ECO:0008006" key="4">
    <source>
        <dbReference type="Google" id="ProtNLM"/>
    </source>
</evidence>
<dbReference type="AlphaFoldDB" id="A0A840FHA5"/>
<organism evidence="2 3">
    <name type="scientific">Sphingomonas jinjuensis</name>
    <dbReference type="NCBI Taxonomy" id="535907"/>
    <lineage>
        <taxon>Bacteria</taxon>
        <taxon>Pseudomonadati</taxon>
        <taxon>Pseudomonadota</taxon>
        <taxon>Alphaproteobacteria</taxon>
        <taxon>Sphingomonadales</taxon>
        <taxon>Sphingomonadaceae</taxon>
        <taxon>Sphingomonas</taxon>
    </lineage>
</organism>
<dbReference type="GO" id="GO:0006974">
    <property type="term" value="P:DNA damage response"/>
    <property type="evidence" value="ECO:0007669"/>
    <property type="project" value="TreeGrafter"/>
</dbReference>
<feature type="chain" id="PRO_5033000590" description="DUF541 domain-containing protein" evidence="1">
    <location>
        <begin position="21"/>
        <end position="243"/>
    </location>
</feature>
<dbReference type="Pfam" id="PF04402">
    <property type="entry name" value="SIMPL"/>
    <property type="match status" value="1"/>
</dbReference>
<comment type="caution">
    <text evidence="2">The sequence shown here is derived from an EMBL/GenBank/DDBJ whole genome shotgun (WGS) entry which is preliminary data.</text>
</comment>
<dbReference type="Gene3D" id="3.30.110.170">
    <property type="entry name" value="Protein of unknown function (DUF541), domain 1"/>
    <property type="match status" value="1"/>
</dbReference>
<dbReference type="InterPro" id="IPR007497">
    <property type="entry name" value="SIMPL/DUF541"/>
</dbReference>
<sequence length="243" mass="24744">MKLSAFIGVAAAIAVPSAVAAQQTAPTTVEPLIPAASTVLDISAEGKATRPADLATIRAGVVSQGTSAGAALSDNAARMARVLAALKRAGIAPRDIATADVSLSPQYRYTDGQPPAITGYQATNSVAVKFRDVAKAGPILDALVAQGANQIDGPSLSVAEPDAALDEARGDALKRARARADLYARAAGLRVARIVSINETGQDAGGPNPPVLYARAMAADARTAIQPGEKDITVTLAVRFLLQ</sequence>
<dbReference type="EMBL" id="JACIEV010000001">
    <property type="protein sequence ID" value="MBB4152725.1"/>
    <property type="molecule type" value="Genomic_DNA"/>
</dbReference>
<evidence type="ECO:0000256" key="1">
    <source>
        <dbReference type="SAM" id="SignalP"/>
    </source>
</evidence>
<keyword evidence="1" id="KW-0732">Signal</keyword>
<accession>A0A840FHA5</accession>
<evidence type="ECO:0000313" key="3">
    <source>
        <dbReference type="Proteomes" id="UP000529795"/>
    </source>
</evidence>
<dbReference type="RefSeq" id="WP_183982361.1">
    <property type="nucleotide sequence ID" value="NZ_JACIEV010000001.1"/>
</dbReference>
<dbReference type="PANTHER" id="PTHR34387:SF1">
    <property type="entry name" value="PERIPLASMIC IMMUNOGENIC PROTEIN"/>
    <property type="match status" value="1"/>
</dbReference>
<protein>
    <recommendedName>
        <fullName evidence="4">DUF541 domain-containing protein</fullName>
    </recommendedName>
</protein>
<dbReference type="Proteomes" id="UP000529795">
    <property type="component" value="Unassembled WGS sequence"/>
</dbReference>
<proteinExistence type="predicted"/>